<keyword evidence="1" id="KW-0175">Coiled coil</keyword>
<dbReference type="STRING" id="432608.A6V39_01035"/>
<dbReference type="EMBL" id="LWUJ01000010">
    <property type="protein sequence ID" value="OAL10637.1"/>
    <property type="molecule type" value="Genomic_DNA"/>
</dbReference>
<protein>
    <submittedName>
        <fullName evidence="2">Uncharacterized protein</fullName>
    </submittedName>
</protein>
<feature type="coiled-coil region" evidence="1">
    <location>
        <begin position="254"/>
        <end position="311"/>
    </location>
</feature>
<name>A0A1A9QDT4_9MOLU</name>
<dbReference type="RefSeq" id="WP_187149873.1">
    <property type="nucleotide sequence ID" value="NZ_LWUJ01000010.1"/>
</dbReference>
<evidence type="ECO:0000313" key="2">
    <source>
        <dbReference type="EMBL" id="OAL10637.1"/>
    </source>
</evidence>
<evidence type="ECO:0000256" key="1">
    <source>
        <dbReference type="SAM" id="Coils"/>
    </source>
</evidence>
<dbReference type="Proteomes" id="UP000077623">
    <property type="component" value="Unassembled WGS sequence"/>
</dbReference>
<keyword evidence="3" id="KW-1185">Reference proteome</keyword>
<sequence>MIQLQVSAPSLKAGLYSSFLKPVFLVGTSSITSVGVAFSLNTSDQGTKDTLNKVKSHLSVVIEPINNTLGKGIGSLFGILGEWSKKVVNSTEGLKDKLNDYLQLSKIPSGAKIMFKSIEGWTEKLGEFIKDYAPKLKSIEWESIRNGIAQYGDKAVNLLSLLKNIFDSKGGDNLLITKLFEALGKDKFGEFASAMGNLISKQPNAFDNLNMDEIGSMFDAFNSNQNATIETVERLGKEETGKVSKDKLMAAFNKNSLEARAMRYKEEAEKMIAKYSSGSSVDKSPTDKQKIIELVEQLTKVKAEISEITAKYKLT</sequence>
<dbReference type="AlphaFoldDB" id="A0A1A9QDT4"/>
<comment type="caution">
    <text evidence="2">The sequence shown here is derived from an EMBL/GenBank/DDBJ whole genome shotgun (WGS) entry which is preliminary data.</text>
</comment>
<reference evidence="3" key="1">
    <citation type="submission" date="2016-04" db="EMBL/GenBank/DDBJ databases">
        <authorList>
            <person name="Quiroz-Castaneda R.E."/>
            <person name="Martinez-Ocampo F."/>
        </authorList>
    </citation>
    <scope>NUCLEOTIDE SEQUENCE [LARGE SCALE GENOMIC DNA]</scope>
    <source>
        <strain evidence="3">INIFAP01</strain>
    </source>
</reference>
<evidence type="ECO:0000313" key="3">
    <source>
        <dbReference type="Proteomes" id="UP000077623"/>
    </source>
</evidence>
<proteinExistence type="predicted"/>
<organism evidence="2 3">
    <name type="scientific">Candidatus Mycoplasma haematobovis</name>
    <dbReference type="NCBI Taxonomy" id="432608"/>
    <lineage>
        <taxon>Bacteria</taxon>
        <taxon>Bacillati</taxon>
        <taxon>Mycoplasmatota</taxon>
        <taxon>Mollicutes</taxon>
        <taxon>Mycoplasmataceae</taxon>
        <taxon>Mycoplasma</taxon>
    </lineage>
</organism>
<gene>
    <name evidence="2" type="ORF">A6V39_01035</name>
</gene>
<accession>A0A1A9QDT4</accession>